<evidence type="ECO:0000313" key="3">
    <source>
        <dbReference type="EMBL" id="KRL45360.1"/>
    </source>
</evidence>
<dbReference type="AlphaFoldDB" id="A0A0R1QKH4"/>
<protein>
    <recommendedName>
        <fullName evidence="2">S-layer protein C-terminal domain-containing protein</fullName>
    </recommendedName>
</protein>
<organism evidence="3 4">
    <name type="scientific">Companilactobacillus mindensis DSM 14500</name>
    <dbReference type="NCBI Taxonomy" id="1423770"/>
    <lineage>
        <taxon>Bacteria</taxon>
        <taxon>Bacillati</taxon>
        <taxon>Bacillota</taxon>
        <taxon>Bacilli</taxon>
        <taxon>Lactobacillales</taxon>
        <taxon>Lactobacillaceae</taxon>
        <taxon>Companilactobacillus</taxon>
    </lineage>
</organism>
<dbReference type="EMBL" id="AZEZ01000015">
    <property type="protein sequence ID" value="KRL45360.1"/>
    <property type="molecule type" value="Genomic_DNA"/>
</dbReference>
<dbReference type="Proteomes" id="UP000050872">
    <property type="component" value="Unassembled WGS sequence"/>
</dbReference>
<accession>A0A0R1QKH4</accession>
<dbReference type="OrthoDB" id="2279546at2"/>
<evidence type="ECO:0000313" key="4">
    <source>
        <dbReference type="Proteomes" id="UP000050872"/>
    </source>
</evidence>
<dbReference type="Pfam" id="PF03217">
    <property type="entry name" value="SlpA"/>
    <property type="match status" value="2"/>
</dbReference>
<name>A0A0R1QKH4_9LACO</name>
<feature type="domain" description="S-layer protein C-terminal" evidence="2">
    <location>
        <begin position="409"/>
        <end position="452"/>
    </location>
</feature>
<keyword evidence="1" id="KW-0732">Signal</keyword>
<reference evidence="3 4" key="1">
    <citation type="journal article" date="2015" name="Genome Announc.">
        <title>Expanding the biotechnology potential of lactobacilli through comparative genomics of 213 strains and associated genera.</title>
        <authorList>
            <person name="Sun Z."/>
            <person name="Harris H.M."/>
            <person name="McCann A."/>
            <person name="Guo C."/>
            <person name="Argimon S."/>
            <person name="Zhang W."/>
            <person name="Yang X."/>
            <person name="Jeffery I.B."/>
            <person name="Cooney J.C."/>
            <person name="Kagawa T.F."/>
            <person name="Liu W."/>
            <person name="Song Y."/>
            <person name="Salvetti E."/>
            <person name="Wrobel A."/>
            <person name="Rasinkangas P."/>
            <person name="Parkhill J."/>
            <person name="Rea M.C."/>
            <person name="O'Sullivan O."/>
            <person name="Ritari J."/>
            <person name="Douillard F.P."/>
            <person name="Paul Ross R."/>
            <person name="Yang R."/>
            <person name="Briner A.E."/>
            <person name="Felis G.E."/>
            <person name="de Vos W.M."/>
            <person name="Barrangou R."/>
            <person name="Klaenhammer T.R."/>
            <person name="Caufield P.W."/>
            <person name="Cui Y."/>
            <person name="Zhang H."/>
            <person name="O'Toole P.W."/>
        </authorList>
    </citation>
    <scope>NUCLEOTIDE SEQUENCE [LARGE SCALE GENOMIC DNA]</scope>
    <source>
        <strain evidence="3 4">DSM 14500</strain>
    </source>
</reference>
<dbReference type="STRING" id="1423770.FD29_GL000489"/>
<feature type="domain" description="S-layer protein C-terminal" evidence="2">
    <location>
        <begin position="476"/>
        <end position="520"/>
    </location>
</feature>
<dbReference type="RefSeq" id="WP_057887405.1">
    <property type="nucleotide sequence ID" value="NZ_AZEZ01000015.1"/>
</dbReference>
<evidence type="ECO:0000256" key="1">
    <source>
        <dbReference type="SAM" id="SignalP"/>
    </source>
</evidence>
<keyword evidence="4" id="KW-1185">Reference proteome</keyword>
<gene>
    <name evidence="3" type="ORF">FD29_GL000489</name>
</gene>
<proteinExistence type="predicted"/>
<feature type="chain" id="PRO_5006409431" description="S-layer protein C-terminal domain-containing protein" evidence="1">
    <location>
        <begin position="31"/>
        <end position="523"/>
    </location>
</feature>
<evidence type="ECO:0000259" key="2">
    <source>
        <dbReference type="Pfam" id="PF03217"/>
    </source>
</evidence>
<sequence>MKLSKKLIVTGLLFSSVLGSVNLGAVSAMATVDQNQLMEVESSKPAEVKNLKILYTDEHKTPIVDRQFVNEAKNSILVPITDKKLKLKLITLPKDYAFVDTDEADIFNNNVFIRVKKIDNGQNHLKEKVKVVFVNGKEEIDSPDMTELNEDGTVNEANLPKDKRAHHRIKAGVKHVVTKDAAGNKLIKVEVEKTKNINIKYIFDGKEKVIADNQPLEVLEDAKNIDIKDIKKAEGYSIALNQKFSINPTNNTVEVKLAKTIVLTYIDANGFKITDSNLPATVGIEKDSNKLDLKNIKLPAGYKFVDNKPVDIANGKATVKIARAKIVNIKVVYVDKDTKKAVSSHKLSGTTGVAHKLDVPKGYKVVEGSSNVITFDKDGAVVNVVVEKVTPITNHKTTITTYPGSFVSLYNQKGEFIQNRGLSANSSWASDKTMMLSGVKYYRVSTNEWVKAESVYEYTGLNNIVITTTKGKYKSLYTTRGKAVGNRGLGANSSWITDKAATINGEKMYRVATNEWIKASDIK</sequence>
<dbReference type="InterPro" id="IPR024968">
    <property type="entry name" value="SlpA_C_lactobacillus"/>
</dbReference>
<dbReference type="PATRIC" id="fig|1423770.3.peg.494"/>
<comment type="caution">
    <text evidence="3">The sequence shown here is derived from an EMBL/GenBank/DDBJ whole genome shotgun (WGS) entry which is preliminary data.</text>
</comment>
<feature type="signal peptide" evidence="1">
    <location>
        <begin position="1"/>
        <end position="30"/>
    </location>
</feature>